<dbReference type="InterPro" id="IPR040379">
    <property type="entry name" value="WDR19/dyf-2"/>
</dbReference>
<dbReference type="Gene3D" id="2.130.10.10">
    <property type="entry name" value="YVTN repeat-like/Quinoprotein amine dehydrogenase"/>
    <property type="match status" value="1"/>
</dbReference>
<dbReference type="RefSeq" id="XP_013791164.2">
    <property type="nucleotide sequence ID" value="XM_013935710.2"/>
</dbReference>
<gene>
    <name evidence="5" type="primary">LOC106475013</name>
</gene>
<accession>A0ABM1BYM8</accession>
<feature type="domain" description="WDR19 first beta-propeller" evidence="3">
    <location>
        <begin position="17"/>
        <end position="339"/>
    </location>
</feature>
<evidence type="ECO:0000259" key="3">
    <source>
        <dbReference type="Pfam" id="PF23389"/>
    </source>
</evidence>
<reference evidence="5" key="1">
    <citation type="submission" date="2025-08" db="UniProtKB">
        <authorList>
            <consortium name="RefSeq"/>
        </authorList>
    </citation>
    <scope>IDENTIFICATION</scope>
    <source>
        <tissue evidence="5">Muscle</tissue>
    </source>
</reference>
<dbReference type="GeneID" id="106475013"/>
<evidence type="ECO:0000313" key="5">
    <source>
        <dbReference type="RefSeq" id="XP_013791164.2"/>
    </source>
</evidence>
<dbReference type="SMART" id="SM00320">
    <property type="entry name" value="WD40"/>
    <property type="match status" value="6"/>
</dbReference>
<organism evidence="4 5">
    <name type="scientific">Limulus polyphemus</name>
    <name type="common">Atlantic horseshoe crab</name>
    <dbReference type="NCBI Taxonomy" id="6850"/>
    <lineage>
        <taxon>Eukaryota</taxon>
        <taxon>Metazoa</taxon>
        <taxon>Ecdysozoa</taxon>
        <taxon>Arthropoda</taxon>
        <taxon>Chelicerata</taxon>
        <taxon>Merostomata</taxon>
        <taxon>Xiphosura</taxon>
        <taxon>Limulidae</taxon>
        <taxon>Limulus</taxon>
    </lineage>
</organism>
<protein>
    <submittedName>
        <fullName evidence="5">WD repeat-containing protein 19-like</fullName>
    </submittedName>
</protein>
<dbReference type="SUPFAM" id="SSF69322">
    <property type="entry name" value="Tricorn protease domain 2"/>
    <property type="match status" value="1"/>
</dbReference>
<keyword evidence="1" id="KW-0853">WD repeat</keyword>
<dbReference type="Proteomes" id="UP000694941">
    <property type="component" value="Unplaced"/>
</dbReference>
<proteinExistence type="predicted"/>
<evidence type="ECO:0000256" key="2">
    <source>
        <dbReference type="ARBA" id="ARBA00022737"/>
    </source>
</evidence>
<dbReference type="Pfam" id="PF23389">
    <property type="entry name" value="Beta-prop_WDR19_1st"/>
    <property type="match status" value="1"/>
</dbReference>
<keyword evidence="2" id="KW-0677">Repeat</keyword>
<name>A0ABM1BYM8_LIMPO</name>
<evidence type="ECO:0000313" key="4">
    <source>
        <dbReference type="Proteomes" id="UP000694941"/>
    </source>
</evidence>
<dbReference type="PANTHER" id="PTHR14920">
    <property type="entry name" value="OSMOTIC AVOIDANCE ABNORMAL PROTEIN 1/WD REPEAT MEMBRANE PROTEIN"/>
    <property type="match status" value="1"/>
</dbReference>
<keyword evidence="4" id="KW-1185">Reference proteome</keyword>
<dbReference type="InterPro" id="IPR015943">
    <property type="entry name" value="WD40/YVTN_repeat-like_dom_sf"/>
</dbReference>
<dbReference type="PANTHER" id="PTHR14920:SF0">
    <property type="entry name" value="WD REPEAT DOMAIN 19"/>
    <property type="match status" value="1"/>
</dbReference>
<sequence>MKRVFTVPERTHGPGPVYFTWQKSGGNFLVTTGYDHTVNIHDRHGDSRDHITLAGMCSGMDWDKDGDILAVISQNSPLLILWDSTTHKVTQIDTGLRDVLTVLLWSKSSPILAIGTSKGNLLIYNHRTSRKVPILGKHSKRITYGAWSQQNYLALVGDDKVLTVSNQDGDTVCESSLKAEASLVQFSSMKQDDRTSGDNTVSLVLQKKTLFLLNINDAENPVVLAFQEKYGAIIEYKWYGDGYILLGFSQGFFVVISTHLKEIGQELLQMKCHKERLVHLSACLPQNKVASCGDNTIKIHDLNDLKEVQSVITVDEERGLEWLDWTDDGQLLAVSGSGGSVHVYLTKLPVLGDSYGTRLAYLTSLLEVSITNAVEQASSFQSFVISFDIVNE</sequence>
<dbReference type="InterPro" id="IPR057855">
    <property type="entry name" value="Beta-prop_WDR19_1st"/>
</dbReference>
<evidence type="ECO:0000256" key="1">
    <source>
        <dbReference type="ARBA" id="ARBA00022574"/>
    </source>
</evidence>
<dbReference type="InterPro" id="IPR001680">
    <property type="entry name" value="WD40_rpt"/>
</dbReference>